<evidence type="ECO:0000313" key="2">
    <source>
        <dbReference type="Proteomes" id="UP000186777"/>
    </source>
</evidence>
<reference evidence="1 2" key="1">
    <citation type="journal article" date="2016" name="Nat. Biotechnol.">
        <title>Measurement of bacterial replication rates in microbial communities.</title>
        <authorList>
            <person name="Brown C.T."/>
            <person name="Olm M.R."/>
            <person name="Thomas B.C."/>
            <person name="Banfield J.F."/>
        </authorList>
    </citation>
    <scope>NUCLEOTIDE SEQUENCE [LARGE SCALE GENOMIC DNA]</scope>
    <source>
        <strain evidence="1">46_33</strain>
    </source>
</reference>
<dbReference type="InterPro" id="IPR010106">
    <property type="entry name" value="RpnA"/>
</dbReference>
<dbReference type="STRING" id="626940.BHW43_07555"/>
<dbReference type="AlphaFoldDB" id="A0A1Q6R424"/>
<evidence type="ECO:0000313" key="1">
    <source>
        <dbReference type="EMBL" id="OLA37124.1"/>
    </source>
</evidence>
<dbReference type="Pfam" id="PF12784">
    <property type="entry name" value="PDDEXK_2"/>
    <property type="match status" value="1"/>
</dbReference>
<sequence>MAILYEGVDGMEKTNLSEPQKIIADITLMNNRFMNKVFASDVKSTQLLLRIILNNDKIKVKTVNTQQFIQNLYGHSAQLDILATDENGRRFNVEIQRDDEGAPVKRARYYSSVLDVHFLDAGEKYDKLNDVYVIFITEHDVLHRNHPIYNVERMIKEDGTAFADGSKIVYVNASCRGDTPLGRLMQDFNCANPDKMHYKELADRVSFFKKTKEGEKTMTDIIELYAAKRAKEAVQKTAQARNIELAKGLLSEGETIERTVRLSKLSEAEVRELASKLTA</sequence>
<dbReference type="Proteomes" id="UP000186777">
    <property type="component" value="Unassembled WGS sequence"/>
</dbReference>
<gene>
    <name evidence="1" type="ORF">BHW43_07555</name>
</gene>
<organism evidence="1 2">
    <name type="scientific">Phascolarctobacterium succinatutens</name>
    <dbReference type="NCBI Taxonomy" id="626940"/>
    <lineage>
        <taxon>Bacteria</taxon>
        <taxon>Bacillati</taxon>
        <taxon>Bacillota</taxon>
        <taxon>Negativicutes</taxon>
        <taxon>Acidaminococcales</taxon>
        <taxon>Acidaminococcaceae</taxon>
        <taxon>Phascolarctobacterium</taxon>
    </lineage>
</organism>
<protein>
    <recommendedName>
        <fullName evidence="3">Nuclease</fullName>
    </recommendedName>
</protein>
<evidence type="ECO:0008006" key="3">
    <source>
        <dbReference type="Google" id="ProtNLM"/>
    </source>
</evidence>
<proteinExistence type="predicted"/>
<comment type="caution">
    <text evidence="1">The sequence shown here is derived from an EMBL/GenBank/DDBJ whole genome shotgun (WGS) entry which is preliminary data.</text>
</comment>
<dbReference type="NCBIfam" id="TIGR01784">
    <property type="entry name" value="T_den_put_tspse"/>
    <property type="match status" value="1"/>
</dbReference>
<accession>A0A1Q6R424</accession>
<dbReference type="EMBL" id="MNTG01000033">
    <property type="protein sequence ID" value="OLA37124.1"/>
    <property type="molecule type" value="Genomic_DNA"/>
</dbReference>
<name>A0A1Q6R424_9FIRM</name>